<dbReference type="GO" id="GO:0015630">
    <property type="term" value="C:microtubule cytoskeleton"/>
    <property type="evidence" value="ECO:0007669"/>
    <property type="project" value="TreeGrafter"/>
</dbReference>
<dbReference type="GO" id="GO:0005524">
    <property type="term" value="F:ATP binding"/>
    <property type="evidence" value="ECO:0007669"/>
    <property type="project" value="UniProtKB-KW"/>
</dbReference>
<evidence type="ECO:0000256" key="8">
    <source>
        <dbReference type="ARBA" id="ARBA00048944"/>
    </source>
</evidence>
<accession>A0A672TSV1</accession>
<dbReference type="FunFam" id="3.30.470.20:FF:000032">
    <property type="entry name" value="tubulin monoglycylase TTLL3 isoform X2"/>
    <property type="match status" value="1"/>
</dbReference>
<evidence type="ECO:0000256" key="4">
    <source>
        <dbReference type="ARBA" id="ARBA00022741"/>
    </source>
</evidence>
<feature type="compositionally biased region" description="Pro residues" evidence="9">
    <location>
        <begin position="950"/>
        <end position="959"/>
    </location>
</feature>
<feature type="region of interest" description="Disordered" evidence="9">
    <location>
        <begin position="192"/>
        <end position="222"/>
    </location>
</feature>
<evidence type="ECO:0000256" key="5">
    <source>
        <dbReference type="ARBA" id="ARBA00022840"/>
    </source>
</evidence>
<dbReference type="GO" id="GO:0003341">
    <property type="term" value="P:cilium movement"/>
    <property type="evidence" value="ECO:0007669"/>
    <property type="project" value="TreeGrafter"/>
</dbReference>
<keyword evidence="2" id="KW-0963">Cytoplasm</keyword>
<dbReference type="GO" id="GO:0070736">
    <property type="term" value="F:protein-glycine ligase activity, initiating"/>
    <property type="evidence" value="ECO:0007669"/>
    <property type="project" value="TreeGrafter"/>
</dbReference>
<name>A0A672TSV1_STRHB</name>
<dbReference type="PANTHER" id="PTHR45870:SF2">
    <property type="entry name" value="TUBULIN MONOGLYCYLASE TTLL3"/>
    <property type="match status" value="1"/>
</dbReference>
<feature type="compositionally biased region" description="Polar residues" evidence="9">
    <location>
        <begin position="192"/>
        <end position="202"/>
    </location>
</feature>
<keyword evidence="6" id="KW-0966">Cell projection</keyword>
<comment type="subcellular location">
    <subcellularLocation>
        <location evidence="1">Cytoplasm</location>
        <location evidence="1">Cytoskeleton</location>
        <location evidence="1">Flagellum axoneme</location>
    </subcellularLocation>
</comment>
<feature type="compositionally biased region" description="Acidic residues" evidence="9">
    <location>
        <begin position="208"/>
        <end position="222"/>
    </location>
</feature>
<feature type="compositionally biased region" description="Low complexity" evidence="9">
    <location>
        <begin position="861"/>
        <end position="876"/>
    </location>
</feature>
<dbReference type="SUPFAM" id="SSF56059">
    <property type="entry name" value="Glutathione synthetase ATP-binding domain-like"/>
    <property type="match status" value="1"/>
</dbReference>
<evidence type="ECO:0000313" key="11">
    <source>
        <dbReference type="Proteomes" id="UP000472266"/>
    </source>
</evidence>
<evidence type="ECO:0000313" key="10">
    <source>
        <dbReference type="Ensembl" id="ENSSHBP00005005103.1"/>
    </source>
</evidence>
<feature type="compositionally biased region" description="Pro residues" evidence="9">
    <location>
        <begin position="847"/>
        <end position="860"/>
    </location>
</feature>
<dbReference type="PROSITE" id="PS51221">
    <property type="entry name" value="TTL"/>
    <property type="match status" value="1"/>
</dbReference>
<dbReference type="PANTHER" id="PTHR45870">
    <property type="entry name" value="TUBULIN MONOGLYCYLASE TTLL3"/>
    <property type="match status" value="1"/>
</dbReference>
<evidence type="ECO:0000256" key="7">
    <source>
        <dbReference type="ARBA" id="ARBA00023212"/>
    </source>
</evidence>
<dbReference type="InterPro" id="IPR004344">
    <property type="entry name" value="TTL/TTLL_fam"/>
</dbReference>
<evidence type="ECO:0000256" key="1">
    <source>
        <dbReference type="ARBA" id="ARBA00004611"/>
    </source>
</evidence>
<feature type="region of interest" description="Disordered" evidence="9">
    <location>
        <begin position="734"/>
        <end position="791"/>
    </location>
</feature>
<evidence type="ECO:0008006" key="12">
    <source>
        <dbReference type="Google" id="ProtNLM"/>
    </source>
</evidence>
<feature type="region of interest" description="Disordered" evidence="9">
    <location>
        <begin position="847"/>
        <end position="959"/>
    </location>
</feature>
<comment type="catalytic activity">
    <reaction evidence="8">
        <text>L-glutamyl-[protein] + glycine + ATP = glycyl-L-glutamyl-[protein] + ADP + phosphate + H(+)</text>
        <dbReference type="Rhea" id="RHEA:67180"/>
        <dbReference type="Rhea" id="RHEA-COMP:10208"/>
        <dbReference type="Rhea" id="RHEA-COMP:17207"/>
        <dbReference type="ChEBI" id="CHEBI:15378"/>
        <dbReference type="ChEBI" id="CHEBI:29973"/>
        <dbReference type="ChEBI" id="CHEBI:30616"/>
        <dbReference type="ChEBI" id="CHEBI:43474"/>
        <dbReference type="ChEBI" id="CHEBI:57305"/>
        <dbReference type="ChEBI" id="CHEBI:167890"/>
        <dbReference type="ChEBI" id="CHEBI:456216"/>
    </reaction>
    <physiologicalReaction direction="left-to-right" evidence="8">
        <dbReference type="Rhea" id="RHEA:67181"/>
    </physiologicalReaction>
</comment>
<dbReference type="GeneTree" id="ENSGT00940000154857"/>
<evidence type="ECO:0000256" key="3">
    <source>
        <dbReference type="ARBA" id="ARBA00022598"/>
    </source>
</evidence>
<keyword evidence="6" id="KW-0969">Cilium</keyword>
<dbReference type="AlphaFoldDB" id="A0A672TSV1"/>
<dbReference type="Proteomes" id="UP000472266">
    <property type="component" value="Chromosome 5"/>
</dbReference>
<dbReference type="InParanoid" id="A0A672TSV1"/>
<sequence length="959" mass="106393">MGGDGSLVLGFWERGVGLQASVAFMPEASLSHRWRQWCHCAQGPLGDRVRGCPGVLVPPLLGKCWVWDPQSTLRGGSSHCGRSPRAMGHTGALSRPSALALQLPGAHGRPGRGHGTRRGVERPGPSWSGGLVTSTHTPQHAGDMCSLHSWLSARVPPQEKKIFSMQGPYPVIRKLLRARGWVEKKFSSTVRVGTCPGQQQDAQKLLQEEDEEDEEDEEEEEAQWVEWGLHTSLWSPLSLLQSSVVRDQTPTLIWASHSNAVDYRQLQRDQVVNHFAGIGAFTTKVRGLCVNLQNLPWFHRADPSTFFPRCYRLGAEDERQAFIEDFRLTAARSLLKLAVEKQPCPSAHATPTGPAPPSPPSLLDAALQVCRMQLDSLEHRDIDQDSPMLHVTDADWDCFLREYYRVVNAGAEPILQQEQCRALLQQLQARLPQLHMEGDHNLWIIKPGAKSRGRGITCSARLEEVLEVVGKRVAPSMQAGQWVVQKYVERPLLILGTKFDLRQWFLVTDWNPLTVWFYRDSYVRFCSRPFSLHRLHWSQHLCNVAIQKQWRLSGGRHPKLPRDLIWSSQQFQLYLQQAGHVEAWEKVIVPGMKEAVVAALHSAQELVGSRKGSFELYGADFMFGEDCQPWLLEINTNPSMEPCSAVTRRLCTAVQRNTLHVVLDHKKNPRCSTGAFDLIYKEAIVPVPPRLGLKLVVEGYLLMKPQLQEQQPQAKLPTFQPLVRPVVPKPPVVPKSPLAPKPSAVPKSSSVPKPPLFPMSPVLPRPPVVPKSPTVPKPPFIPKPPAVPKPPVMPKHPMFPKPPLLPMPPVVPRPPAVPKPPAAPKPPVMPKHPMFPKPPLLPTPPVVPRPPAVPRPPVVPKPRVVSKPLMDTKPSVVPKPPVVSKPHVVSKPLVDTNPPVAPKPPAVPKSSVVAKPRHRTAQLPQAGVAQVKPAPRGQLRSFSSSGPVRRAPPQPNRLL</sequence>
<keyword evidence="3" id="KW-0436">Ligase</keyword>
<keyword evidence="11" id="KW-1185">Reference proteome</keyword>
<protein>
    <recommendedName>
        <fullName evidence="12">Tubulin tyrosine ligase like 3</fullName>
    </recommendedName>
</protein>
<keyword evidence="7" id="KW-0206">Cytoskeleton</keyword>
<proteinExistence type="predicted"/>
<gene>
    <name evidence="10" type="primary">LOC115606419</name>
</gene>
<feature type="region of interest" description="Disordered" evidence="9">
    <location>
        <begin position="102"/>
        <end position="127"/>
    </location>
</feature>
<keyword evidence="5" id="KW-0067">ATP-binding</keyword>
<dbReference type="Ensembl" id="ENSSHBT00005006185.1">
    <property type="protein sequence ID" value="ENSSHBP00005005103.1"/>
    <property type="gene ID" value="ENSSHBG00005004477.1"/>
</dbReference>
<reference evidence="10" key="3">
    <citation type="submission" date="2025-09" db="UniProtKB">
        <authorList>
            <consortium name="Ensembl"/>
        </authorList>
    </citation>
    <scope>IDENTIFICATION</scope>
</reference>
<dbReference type="GO" id="GO:0005930">
    <property type="term" value="C:axoneme"/>
    <property type="evidence" value="ECO:0007669"/>
    <property type="project" value="TreeGrafter"/>
</dbReference>
<evidence type="ECO:0000256" key="9">
    <source>
        <dbReference type="SAM" id="MobiDB-lite"/>
    </source>
</evidence>
<dbReference type="Gene3D" id="3.30.470.20">
    <property type="entry name" value="ATP-grasp fold, B domain"/>
    <property type="match status" value="1"/>
</dbReference>
<dbReference type="GO" id="GO:0060271">
    <property type="term" value="P:cilium assembly"/>
    <property type="evidence" value="ECO:0007669"/>
    <property type="project" value="TreeGrafter"/>
</dbReference>
<dbReference type="InterPro" id="IPR051437">
    <property type="entry name" value="TTLL_monoglycylase"/>
</dbReference>
<dbReference type="Pfam" id="PF03133">
    <property type="entry name" value="TTL"/>
    <property type="match status" value="1"/>
</dbReference>
<evidence type="ECO:0000256" key="6">
    <source>
        <dbReference type="ARBA" id="ARBA00022846"/>
    </source>
</evidence>
<evidence type="ECO:0000256" key="2">
    <source>
        <dbReference type="ARBA" id="ARBA00022490"/>
    </source>
</evidence>
<reference evidence="10 11" key="1">
    <citation type="submission" date="2019-11" db="EMBL/GenBank/DDBJ databases">
        <title>Strigops habroptila (kakapo) genome, bStrHab1, primary haplotype, v2.</title>
        <authorList>
            <person name="Jarvis E.D."/>
            <person name="Howard J."/>
            <person name="Rhie A."/>
            <person name="Phillippy A."/>
            <person name="Korlach J."/>
            <person name="Digby A."/>
            <person name="Iorns D."/>
            <person name="Eason D."/>
            <person name="Robertson B."/>
            <person name="Raemaekers T."/>
            <person name="Howe K."/>
            <person name="Lewin H."/>
            <person name="Damas J."/>
            <person name="Hastie A."/>
            <person name="Tracey A."/>
            <person name="Chow W."/>
            <person name="Fedrigo O."/>
        </authorList>
    </citation>
    <scope>NUCLEOTIDE SEQUENCE [LARGE SCALE GENOMIC DNA]</scope>
</reference>
<feature type="compositionally biased region" description="Pro residues" evidence="9">
    <location>
        <begin position="752"/>
        <end position="791"/>
    </location>
</feature>
<organism evidence="10 11">
    <name type="scientific">Strigops habroptila</name>
    <name type="common">Kakapo</name>
    <dbReference type="NCBI Taxonomy" id="2489341"/>
    <lineage>
        <taxon>Eukaryota</taxon>
        <taxon>Metazoa</taxon>
        <taxon>Chordata</taxon>
        <taxon>Craniata</taxon>
        <taxon>Vertebrata</taxon>
        <taxon>Euteleostomi</taxon>
        <taxon>Archelosauria</taxon>
        <taxon>Archosauria</taxon>
        <taxon>Dinosauria</taxon>
        <taxon>Saurischia</taxon>
        <taxon>Theropoda</taxon>
        <taxon>Coelurosauria</taxon>
        <taxon>Aves</taxon>
        <taxon>Neognathae</taxon>
        <taxon>Neoaves</taxon>
        <taxon>Telluraves</taxon>
        <taxon>Australaves</taxon>
        <taxon>Psittaciformes</taxon>
        <taxon>Psittacidae</taxon>
        <taxon>Strigops</taxon>
    </lineage>
</organism>
<feature type="compositionally biased region" description="Low complexity" evidence="9">
    <location>
        <begin position="741"/>
        <end position="751"/>
    </location>
</feature>
<keyword evidence="6" id="KW-0282">Flagellum</keyword>
<keyword evidence="4" id="KW-0547">Nucleotide-binding</keyword>
<reference evidence="10" key="2">
    <citation type="submission" date="2025-08" db="UniProtKB">
        <authorList>
            <consortium name="Ensembl"/>
        </authorList>
    </citation>
    <scope>IDENTIFICATION</scope>
</reference>